<protein>
    <submittedName>
        <fullName evidence="8">Periplasmic binding family protein</fullName>
    </submittedName>
</protein>
<dbReference type="PATRIC" id="fig|44252.3.peg.3248"/>
<feature type="chain" id="PRO_5038740496" evidence="6">
    <location>
        <begin position="22"/>
        <end position="341"/>
    </location>
</feature>
<evidence type="ECO:0000256" key="4">
    <source>
        <dbReference type="ARBA" id="ARBA00022729"/>
    </source>
</evidence>
<feature type="domain" description="Fe/B12 periplasmic-binding" evidence="7">
    <location>
        <begin position="83"/>
        <end position="341"/>
    </location>
</feature>
<dbReference type="PANTHER" id="PTHR30532:SF24">
    <property type="entry name" value="FERRIC ENTEROBACTIN-BINDING PERIPLASMIC PROTEIN FEPB"/>
    <property type="match status" value="1"/>
</dbReference>
<dbReference type="STRING" id="44252.DJ90_1641"/>
<proteinExistence type="inferred from homology"/>
<evidence type="ECO:0000256" key="1">
    <source>
        <dbReference type="ARBA" id="ARBA00004196"/>
    </source>
</evidence>
<reference evidence="8 9" key="1">
    <citation type="submission" date="2014-04" db="EMBL/GenBank/DDBJ databases">
        <authorList>
            <person name="Bishop-Lilly K.A."/>
            <person name="Broomall S.M."/>
            <person name="Chain P.S."/>
            <person name="Chertkov O."/>
            <person name="Coyne S.R."/>
            <person name="Daligault H.E."/>
            <person name="Davenport K.W."/>
            <person name="Erkkila T."/>
            <person name="Frey K.G."/>
            <person name="Gibbons H.S."/>
            <person name="Gu W."/>
            <person name="Jaissle J."/>
            <person name="Johnson S.L."/>
            <person name="Koroleva G.I."/>
            <person name="Ladner J.T."/>
            <person name="Lo C.-C."/>
            <person name="Minogue T.D."/>
            <person name="Munk C."/>
            <person name="Palacios G.F."/>
            <person name="Redden C.L."/>
            <person name="Rosenzweig C.N."/>
            <person name="Scholz M.B."/>
            <person name="Teshima H."/>
            <person name="Xu Y."/>
        </authorList>
    </citation>
    <scope>NUCLEOTIDE SEQUENCE [LARGE SCALE GENOMIC DNA]</scope>
    <source>
        <strain evidence="8 9">8244</strain>
    </source>
</reference>
<evidence type="ECO:0000256" key="2">
    <source>
        <dbReference type="ARBA" id="ARBA00008814"/>
    </source>
</evidence>
<keyword evidence="3" id="KW-0813">Transport</keyword>
<comment type="subcellular location">
    <subcellularLocation>
        <location evidence="1">Cell envelope</location>
    </subcellularLocation>
</comment>
<dbReference type="GeneID" id="77007542"/>
<organism evidence="8 9">
    <name type="scientific">Paenibacillus macerans</name>
    <name type="common">Bacillus macerans</name>
    <dbReference type="NCBI Taxonomy" id="44252"/>
    <lineage>
        <taxon>Bacteria</taxon>
        <taxon>Bacillati</taxon>
        <taxon>Bacillota</taxon>
        <taxon>Bacilli</taxon>
        <taxon>Bacillales</taxon>
        <taxon>Paenibacillaceae</taxon>
        <taxon>Paenibacillus</taxon>
    </lineage>
</organism>
<dbReference type="PANTHER" id="PTHR30532">
    <property type="entry name" value="IRON III DICITRATE-BINDING PERIPLASMIC PROTEIN"/>
    <property type="match status" value="1"/>
</dbReference>
<dbReference type="Gene3D" id="3.40.50.1980">
    <property type="entry name" value="Nitrogenase molybdenum iron protein domain"/>
    <property type="match status" value="2"/>
</dbReference>
<dbReference type="PROSITE" id="PS50983">
    <property type="entry name" value="FE_B12_PBP"/>
    <property type="match status" value="1"/>
</dbReference>
<evidence type="ECO:0000256" key="3">
    <source>
        <dbReference type="ARBA" id="ARBA00022448"/>
    </source>
</evidence>
<feature type="region of interest" description="Disordered" evidence="5">
    <location>
        <begin position="38"/>
        <end position="63"/>
    </location>
</feature>
<dbReference type="Pfam" id="PF01497">
    <property type="entry name" value="Peripla_BP_2"/>
    <property type="match status" value="1"/>
</dbReference>
<comment type="caution">
    <text evidence="8">The sequence shown here is derived from an EMBL/GenBank/DDBJ whole genome shotgun (WGS) entry which is preliminary data.</text>
</comment>
<dbReference type="PROSITE" id="PS51257">
    <property type="entry name" value="PROKAR_LIPOPROTEIN"/>
    <property type="match status" value="1"/>
</dbReference>
<sequence length="341" mass="37760">MLTFKKISFIAAMFLLILALAACGSNIQVEPSDISAENQYEAKQTEVPDAETSNVAEESDTPAFPRTIQHVKGELLLENPPKRIASVDIMSTDYLLVLDIAPIVSEGFSTKERSPIFGKYAKGKEVVDLGGKMNMETLLEMEPDLIVFGSTSNKLERFDEFNKIADTVVIDFSLEPTERLMKFAELVGKEEKARGVIDEFNQLKEQATAVAANHKDETVIFLISNGKDFTVIHPVNFPFFYEGVGLTPVPGLPEDGKIGGRIGIEALSEFNPDHIFIAENRRQMNPEDKDGLINIWVDHPVWKNLDAVEKGQVYSVDTLVGDTFFLGQIAGLQAIIEHLGQ</sequence>
<dbReference type="Proteomes" id="UP000029278">
    <property type="component" value="Unassembled WGS sequence"/>
</dbReference>
<keyword evidence="4 6" id="KW-0732">Signal</keyword>
<dbReference type="SUPFAM" id="SSF53807">
    <property type="entry name" value="Helical backbone' metal receptor"/>
    <property type="match status" value="1"/>
</dbReference>
<evidence type="ECO:0000313" key="8">
    <source>
        <dbReference type="EMBL" id="KFN08185.1"/>
    </source>
</evidence>
<dbReference type="RefSeq" id="WP_036623429.1">
    <property type="nucleotide sequence ID" value="NZ_BGML01000002.1"/>
</dbReference>
<keyword evidence="9" id="KW-1185">Reference proteome</keyword>
<feature type="signal peptide" evidence="6">
    <location>
        <begin position="1"/>
        <end position="21"/>
    </location>
</feature>
<evidence type="ECO:0000259" key="7">
    <source>
        <dbReference type="PROSITE" id="PS50983"/>
    </source>
</evidence>
<dbReference type="InterPro" id="IPR002491">
    <property type="entry name" value="ABC_transptr_periplasmic_BD"/>
</dbReference>
<evidence type="ECO:0000256" key="5">
    <source>
        <dbReference type="SAM" id="MobiDB-lite"/>
    </source>
</evidence>
<evidence type="ECO:0000313" key="9">
    <source>
        <dbReference type="Proteomes" id="UP000029278"/>
    </source>
</evidence>
<dbReference type="GO" id="GO:1901678">
    <property type="term" value="P:iron coordination entity transport"/>
    <property type="evidence" value="ECO:0007669"/>
    <property type="project" value="UniProtKB-ARBA"/>
</dbReference>
<dbReference type="InterPro" id="IPR051313">
    <property type="entry name" value="Bact_iron-sidero_bind"/>
</dbReference>
<comment type="similarity">
    <text evidence="2">Belongs to the bacterial solute-binding protein 8 family.</text>
</comment>
<dbReference type="EMBL" id="JMQA01000029">
    <property type="protein sequence ID" value="KFN08185.1"/>
    <property type="molecule type" value="Genomic_DNA"/>
</dbReference>
<gene>
    <name evidence="8" type="ORF">DJ90_1641</name>
</gene>
<accession>A0A090ZD99</accession>
<evidence type="ECO:0000256" key="6">
    <source>
        <dbReference type="SAM" id="SignalP"/>
    </source>
</evidence>
<dbReference type="AlphaFoldDB" id="A0A090ZD99"/>
<dbReference type="HOGENOM" id="CLU_038034_0_1_9"/>
<name>A0A090ZD99_PAEMA</name>
<dbReference type="GO" id="GO:0030288">
    <property type="term" value="C:outer membrane-bounded periplasmic space"/>
    <property type="evidence" value="ECO:0007669"/>
    <property type="project" value="TreeGrafter"/>
</dbReference>